<dbReference type="RefSeq" id="WP_406599040.1">
    <property type="nucleotide sequence ID" value="NZ_JBJHQF010000043.1"/>
</dbReference>
<proteinExistence type="predicted"/>
<reference evidence="1 2" key="1">
    <citation type="submission" date="2024-11" db="EMBL/GenBank/DDBJ databases">
        <authorList>
            <person name="Lucas J.A."/>
        </authorList>
    </citation>
    <scope>NUCLEOTIDE SEQUENCE [LARGE SCALE GENOMIC DNA]</scope>
    <source>
        <strain evidence="1 2">Z 7.15</strain>
    </source>
</reference>
<keyword evidence="2" id="KW-1185">Reference proteome</keyword>
<dbReference type="EMBL" id="JBJHQF010000043">
    <property type="protein sequence ID" value="MFK9006895.1"/>
    <property type="molecule type" value="Genomic_DNA"/>
</dbReference>
<accession>A0ABW8R6S9</accession>
<name>A0ABW8R6S9_9PSED</name>
<comment type="caution">
    <text evidence="1">The sequence shown here is derived from an EMBL/GenBank/DDBJ whole genome shotgun (WGS) entry which is preliminary data.</text>
</comment>
<evidence type="ECO:0000313" key="2">
    <source>
        <dbReference type="Proteomes" id="UP001623008"/>
    </source>
</evidence>
<organism evidence="1 2">
    <name type="scientific">Pseudomonas pergaminensis</name>
    <dbReference type="NCBI Taxonomy" id="2853159"/>
    <lineage>
        <taxon>Bacteria</taxon>
        <taxon>Pseudomonadati</taxon>
        <taxon>Pseudomonadota</taxon>
        <taxon>Gammaproteobacteria</taxon>
        <taxon>Pseudomonadales</taxon>
        <taxon>Pseudomonadaceae</taxon>
        <taxon>Pseudomonas</taxon>
    </lineage>
</organism>
<evidence type="ECO:0000313" key="1">
    <source>
        <dbReference type="EMBL" id="MFK9006895.1"/>
    </source>
</evidence>
<dbReference type="Proteomes" id="UP001623008">
    <property type="component" value="Unassembled WGS sequence"/>
</dbReference>
<sequence>MQKINCINGGGTVMLLIIEPWAEEYLVEPGKSVDVVGQGGNVDSGFEVEYFDKGMIIYGWEGSVVSVFSNGEVVVPNDQV</sequence>
<gene>
    <name evidence="1" type="ORF">ACJEBJ_22460</name>
</gene>
<protein>
    <submittedName>
        <fullName evidence="1">Uncharacterized protein</fullName>
    </submittedName>
</protein>